<evidence type="ECO:0000313" key="6">
    <source>
        <dbReference type="EMBL" id="MCE7028873.1"/>
    </source>
</evidence>
<dbReference type="Proteomes" id="UP001139035">
    <property type="component" value="Unassembled WGS sequence"/>
</dbReference>
<reference evidence="6" key="1">
    <citation type="submission" date="2022-01" db="EMBL/GenBank/DDBJ databases">
        <title>Jiella avicenniae sp. nov., a novel endophytic bacterium isolated from bark of Avicennia marina.</title>
        <authorList>
            <person name="Tuo L."/>
        </authorList>
    </citation>
    <scope>NUCLEOTIDE SEQUENCE</scope>
    <source>
        <strain evidence="6">CBK1P-4</strain>
    </source>
</reference>
<evidence type="ECO:0000256" key="4">
    <source>
        <dbReference type="PROSITE-ProRule" id="PRU00433"/>
    </source>
</evidence>
<dbReference type="PANTHER" id="PTHR35008:SF8">
    <property type="entry name" value="ALCOHOL DEHYDROGENASE CYTOCHROME C SUBUNIT"/>
    <property type="match status" value="1"/>
</dbReference>
<accession>A0A9X1TCB1</accession>
<dbReference type="SUPFAM" id="SSF46626">
    <property type="entry name" value="Cytochrome c"/>
    <property type="match status" value="1"/>
</dbReference>
<keyword evidence="1 4" id="KW-0349">Heme</keyword>
<dbReference type="AlphaFoldDB" id="A0A9X1TCB1"/>
<dbReference type="Pfam" id="PF00034">
    <property type="entry name" value="Cytochrom_C"/>
    <property type="match status" value="1"/>
</dbReference>
<proteinExistence type="predicted"/>
<evidence type="ECO:0000256" key="1">
    <source>
        <dbReference type="ARBA" id="ARBA00022617"/>
    </source>
</evidence>
<dbReference type="EMBL" id="JAJUWU010000011">
    <property type="protein sequence ID" value="MCE7028873.1"/>
    <property type="molecule type" value="Genomic_DNA"/>
</dbReference>
<dbReference type="GO" id="GO:0009055">
    <property type="term" value="F:electron transfer activity"/>
    <property type="evidence" value="ECO:0007669"/>
    <property type="project" value="InterPro"/>
</dbReference>
<dbReference type="InterPro" id="IPR036909">
    <property type="entry name" value="Cyt_c-like_dom_sf"/>
</dbReference>
<dbReference type="InterPro" id="IPR009056">
    <property type="entry name" value="Cyt_c-like_dom"/>
</dbReference>
<keyword evidence="3 4" id="KW-0408">Iron</keyword>
<sequence length="137" mass="14423">MKPGKTTIAVTAVIVAVGGFLMWRAASPGAGAADHVVDVTVPDLSAQASHGQKLFAENCAACHGENGGGTEQGPPLIHRIYEPNHHGDQAFLIAATQGARAHHWPFGNMPPVEGVTPRQIQDIVAYVREVQKANGIF</sequence>
<evidence type="ECO:0000259" key="5">
    <source>
        <dbReference type="PROSITE" id="PS51007"/>
    </source>
</evidence>
<dbReference type="InterPro" id="IPR051459">
    <property type="entry name" value="Cytochrome_c-type_DH"/>
</dbReference>
<dbReference type="Gene3D" id="1.10.760.10">
    <property type="entry name" value="Cytochrome c-like domain"/>
    <property type="match status" value="1"/>
</dbReference>
<evidence type="ECO:0000256" key="3">
    <source>
        <dbReference type="ARBA" id="ARBA00023004"/>
    </source>
</evidence>
<feature type="domain" description="Cytochrome c" evidence="5">
    <location>
        <begin position="46"/>
        <end position="131"/>
    </location>
</feature>
<evidence type="ECO:0000313" key="7">
    <source>
        <dbReference type="Proteomes" id="UP001139035"/>
    </source>
</evidence>
<comment type="caution">
    <text evidence="6">The sequence shown here is derived from an EMBL/GenBank/DDBJ whole genome shotgun (WGS) entry which is preliminary data.</text>
</comment>
<dbReference type="PROSITE" id="PS51007">
    <property type="entry name" value="CYTC"/>
    <property type="match status" value="1"/>
</dbReference>
<keyword evidence="2 4" id="KW-0479">Metal-binding</keyword>
<dbReference type="GO" id="GO:0046872">
    <property type="term" value="F:metal ion binding"/>
    <property type="evidence" value="ECO:0007669"/>
    <property type="project" value="UniProtKB-KW"/>
</dbReference>
<organism evidence="6 7">
    <name type="scientific">Jiella avicenniae</name>
    <dbReference type="NCBI Taxonomy" id="2907202"/>
    <lineage>
        <taxon>Bacteria</taxon>
        <taxon>Pseudomonadati</taxon>
        <taxon>Pseudomonadota</taxon>
        <taxon>Alphaproteobacteria</taxon>
        <taxon>Hyphomicrobiales</taxon>
        <taxon>Aurantimonadaceae</taxon>
        <taxon>Jiella</taxon>
    </lineage>
</organism>
<protein>
    <submittedName>
        <fullName evidence="6">Cytochrome c</fullName>
    </submittedName>
</protein>
<dbReference type="GO" id="GO:0020037">
    <property type="term" value="F:heme binding"/>
    <property type="evidence" value="ECO:0007669"/>
    <property type="project" value="InterPro"/>
</dbReference>
<keyword evidence="7" id="KW-1185">Reference proteome</keyword>
<evidence type="ECO:0000256" key="2">
    <source>
        <dbReference type="ARBA" id="ARBA00022723"/>
    </source>
</evidence>
<dbReference type="PANTHER" id="PTHR35008">
    <property type="entry name" value="BLL4482 PROTEIN-RELATED"/>
    <property type="match status" value="1"/>
</dbReference>
<gene>
    <name evidence="6" type="ORF">LZD57_12805</name>
</gene>
<name>A0A9X1TCB1_9HYPH</name>
<dbReference type="RefSeq" id="WP_233719872.1">
    <property type="nucleotide sequence ID" value="NZ_JAJUWU010000011.1"/>
</dbReference>